<dbReference type="EMBL" id="MELK01000006">
    <property type="protein sequence ID" value="OFW60129.1"/>
    <property type="molecule type" value="Genomic_DNA"/>
</dbReference>
<keyword evidence="6 10" id="KW-0648">Protein biosynthesis</keyword>
<dbReference type="AlphaFoldDB" id="A0A1F2WTC9"/>
<dbReference type="PROSITE" id="PS00178">
    <property type="entry name" value="AA_TRNA_LIGASE_I"/>
    <property type="match status" value="1"/>
</dbReference>
<evidence type="ECO:0000256" key="10">
    <source>
        <dbReference type="RuleBase" id="RU363036"/>
    </source>
</evidence>
<dbReference type="PRINTS" id="PR01039">
    <property type="entry name" value="TRNASYNTHTRP"/>
</dbReference>
<evidence type="ECO:0000256" key="1">
    <source>
        <dbReference type="ARBA" id="ARBA00005594"/>
    </source>
</evidence>
<evidence type="ECO:0000256" key="8">
    <source>
        <dbReference type="ARBA" id="ARBA00049929"/>
    </source>
</evidence>
<evidence type="ECO:0000256" key="5">
    <source>
        <dbReference type="ARBA" id="ARBA00022840"/>
    </source>
</evidence>
<dbReference type="Proteomes" id="UP000177876">
    <property type="component" value="Unassembled WGS sequence"/>
</dbReference>
<dbReference type="SUPFAM" id="SSF52374">
    <property type="entry name" value="Nucleotidylyl transferase"/>
    <property type="match status" value="1"/>
</dbReference>
<dbReference type="EC" id="6.1.1.2" evidence="2 9"/>
<dbReference type="CDD" id="cd00806">
    <property type="entry name" value="TrpRS_core"/>
    <property type="match status" value="1"/>
</dbReference>
<dbReference type="InterPro" id="IPR002305">
    <property type="entry name" value="aa-tRNA-synth_Ic"/>
</dbReference>
<dbReference type="NCBIfam" id="TIGR00233">
    <property type="entry name" value="trpS"/>
    <property type="match status" value="1"/>
</dbReference>
<evidence type="ECO:0000256" key="6">
    <source>
        <dbReference type="ARBA" id="ARBA00022917"/>
    </source>
</evidence>
<evidence type="ECO:0000256" key="2">
    <source>
        <dbReference type="ARBA" id="ARBA00013161"/>
    </source>
</evidence>
<dbReference type="FunFam" id="1.10.240.10:FF:000005">
    <property type="entry name" value="Tryptophan--tRNA ligase"/>
    <property type="match status" value="1"/>
</dbReference>
<comment type="similarity">
    <text evidence="1 10">Belongs to the class-I aminoacyl-tRNA synthetase family.</text>
</comment>
<keyword evidence="7 10" id="KW-0030">Aminoacyl-tRNA synthetase</keyword>
<dbReference type="GO" id="GO:0005524">
    <property type="term" value="F:ATP binding"/>
    <property type="evidence" value="ECO:0007669"/>
    <property type="project" value="UniProtKB-KW"/>
</dbReference>
<dbReference type="STRING" id="1797197.A2Y75_02255"/>
<reference evidence="11 12" key="1">
    <citation type="journal article" date="2016" name="Nat. Commun.">
        <title>Thousands of microbial genomes shed light on interconnected biogeochemical processes in an aquifer system.</title>
        <authorList>
            <person name="Anantharaman K."/>
            <person name="Brown C.T."/>
            <person name="Hug L.A."/>
            <person name="Sharon I."/>
            <person name="Castelle C.J."/>
            <person name="Probst A.J."/>
            <person name="Thomas B.C."/>
            <person name="Singh A."/>
            <person name="Wilkins M.J."/>
            <person name="Karaoz U."/>
            <person name="Brodie E.L."/>
            <person name="Williams K.H."/>
            <person name="Hubbard S.S."/>
            <person name="Banfield J.F."/>
        </authorList>
    </citation>
    <scope>NUCLEOTIDE SEQUENCE [LARGE SCALE GENOMIC DNA]</scope>
</reference>
<organism evidence="11 12">
    <name type="scientific">Candidatus Solincola sediminis</name>
    <dbReference type="NCBI Taxonomy" id="1797199"/>
    <lineage>
        <taxon>Bacteria</taxon>
        <taxon>Bacillati</taxon>
        <taxon>Actinomycetota</taxon>
        <taxon>Candidatus Geothermincolia</taxon>
        <taxon>Candidatus Geothermincolales</taxon>
        <taxon>Candidatus Geothermincolaceae</taxon>
        <taxon>Candidatus Solincola</taxon>
    </lineage>
</organism>
<dbReference type="PANTHER" id="PTHR43766">
    <property type="entry name" value="TRYPTOPHAN--TRNA LIGASE, MITOCHONDRIAL"/>
    <property type="match status" value="1"/>
</dbReference>
<gene>
    <name evidence="11" type="ORF">A2Y75_02255</name>
</gene>
<keyword evidence="3 10" id="KW-0436">Ligase</keyword>
<dbReference type="InterPro" id="IPR050203">
    <property type="entry name" value="Trp-tRNA_synthetase"/>
</dbReference>
<sequence length="327" mass="37349">MAQGRIVSGYRPTGRLHLGHLHGNLARMIELQNEVECFFFVADWHALTTDYQDPSMLRTYTDEMVLDWLAAGLDPEKAVIYLQSDLREVAEFQLYLSMITPLGWLERVPSFKEQLEQLQGRELSTQGFLGYPVLQTADIAIVLGERVPVGEDQLPHLELAREIVRRFNYLYGETLKEPEAVLSKYPRIPGTDGRKMSKSYNNYISLSDSPDEIRKKIMLMITDPARRTRKDAGDPEKSSVYQLHKIYSGDRLEEIAENCRTAGWGCVDCKKLLSERVIEALEPFRERRQNLETQPRLARDILAGGHAKVEPIAAGVLEEVRIKMSID</sequence>
<dbReference type="GO" id="GO:0005829">
    <property type="term" value="C:cytosol"/>
    <property type="evidence" value="ECO:0007669"/>
    <property type="project" value="TreeGrafter"/>
</dbReference>
<accession>A0A1F2WTC9</accession>
<comment type="caution">
    <text evidence="11">The sequence shown here is derived from an EMBL/GenBank/DDBJ whole genome shotgun (WGS) entry which is preliminary data.</text>
</comment>
<dbReference type="InterPro" id="IPR014729">
    <property type="entry name" value="Rossmann-like_a/b/a_fold"/>
</dbReference>
<comment type="catalytic activity">
    <reaction evidence="8">
        <text>tRNA(Trp) + L-tryptophan + ATP = L-tryptophyl-tRNA(Trp) + AMP + diphosphate + H(+)</text>
        <dbReference type="Rhea" id="RHEA:24080"/>
        <dbReference type="Rhea" id="RHEA-COMP:9671"/>
        <dbReference type="Rhea" id="RHEA-COMP:9705"/>
        <dbReference type="ChEBI" id="CHEBI:15378"/>
        <dbReference type="ChEBI" id="CHEBI:30616"/>
        <dbReference type="ChEBI" id="CHEBI:33019"/>
        <dbReference type="ChEBI" id="CHEBI:57912"/>
        <dbReference type="ChEBI" id="CHEBI:78442"/>
        <dbReference type="ChEBI" id="CHEBI:78535"/>
        <dbReference type="ChEBI" id="CHEBI:456215"/>
        <dbReference type="EC" id="6.1.1.2"/>
    </reaction>
</comment>
<dbReference type="GO" id="GO:0004830">
    <property type="term" value="F:tryptophan-tRNA ligase activity"/>
    <property type="evidence" value="ECO:0007669"/>
    <property type="project" value="UniProtKB-UniRule"/>
</dbReference>
<dbReference type="Pfam" id="PF00579">
    <property type="entry name" value="tRNA-synt_1b"/>
    <property type="match status" value="1"/>
</dbReference>
<proteinExistence type="inferred from homology"/>
<name>A0A1F2WTC9_9ACTN</name>
<evidence type="ECO:0000256" key="3">
    <source>
        <dbReference type="ARBA" id="ARBA00022598"/>
    </source>
</evidence>
<dbReference type="PANTHER" id="PTHR43766:SF1">
    <property type="entry name" value="TRYPTOPHAN--TRNA LIGASE, MITOCHONDRIAL"/>
    <property type="match status" value="1"/>
</dbReference>
<dbReference type="Gene3D" id="1.10.240.10">
    <property type="entry name" value="Tyrosyl-Transfer RNA Synthetase"/>
    <property type="match status" value="1"/>
</dbReference>
<protein>
    <recommendedName>
        <fullName evidence="2 9">Tryptophan--tRNA ligase</fullName>
        <ecNumber evidence="2 9">6.1.1.2</ecNumber>
    </recommendedName>
</protein>
<evidence type="ECO:0000256" key="4">
    <source>
        <dbReference type="ARBA" id="ARBA00022741"/>
    </source>
</evidence>
<dbReference type="InterPro" id="IPR002306">
    <property type="entry name" value="Trp-tRNA-ligase"/>
</dbReference>
<keyword evidence="4 10" id="KW-0547">Nucleotide-binding</keyword>
<dbReference type="GO" id="GO:0006436">
    <property type="term" value="P:tryptophanyl-tRNA aminoacylation"/>
    <property type="evidence" value="ECO:0007669"/>
    <property type="project" value="UniProtKB-UniRule"/>
</dbReference>
<evidence type="ECO:0000256" key="7">
    <source>
        <dbReference type="ARBA" id="ARBA00023146"/>
    </source>
</evidence>
<evidence type="ECO:0000256" key="9">
    <source>
        <dbReference type="NCBIfam" id="TIGR00233"/>
    </source>
</evidence>
<keyword evidence="5 10" id="KW-0067">ATP-binding</keyword>
<dbReference type="InterPro" id="IPR001412">
    <property type="entry name" value="aa-tRNA-synth_I_CS"/>
</dbReference>
<evidence type="ECO:0000313" key="12">
    <source>
        <dbReference type="Proteomes" id="UP000177876"/>
    </source>
</evidence>
<evidence type="ECO:0000313" key="11">
    <source>
        <dbReference type="EMBL" id="OFW60129.1"/>
    </source>
</evidence>
<dbReference type="Gene3D" id="3.40.50.620">
    <property type="entry name" value="HUPs"/>
    <property type="match status" value="1"/>
</dbReference>